<dbReference type="AlphaFoldDB" id="A0A3Q7J8T3"/>
<name>A0A3Q7J8T3_SOLLC</name>
<dbReference type="Gramene" id="Solyc12g040300.2.1">
    <property type="protein sequence ID" value="Solyc12g040300.2.1"/>
    <property type="gene ID" value="Solyc12g040300.2"/>
</dbReference>
<proteinExistence type="predicted"/>
<evidence type="ECO:0000313" key="2">
    <source>
        <dbReference type="Proteomes" id="UP000004994"/>
    </source>
</evidence>
<accession>A0A3Q7J8T3</accession>
<organism evidence="1">
    <name type="scientific">Solanum lycopersicum</name>
    <name type="common">Tomato</name>
    <name type="synonym">Lycopersicon esculentum</name>
    <dbReference type="NCBI Taxonomy" id="4081"/>
    <lineage>
        <taxon>Eukaryota</taxon>
        <taxon>Viridiplantae</taxon>
        <taxon>Streptophyta</taxon>
        <taxon>Embryophyta</taxon>
        <taxon>Tracheophyta</taxon>
        <taxon>Spermatophyta</taxon>
        <taxon>Magnoliopsida</taxon>
        <taxon>eudicotyledons</taxon>
        <taxon>Gunneridae</taxon>
        <taxon>Pentapetalae</taxon>
        <taxon>asterids</taxon>
        <taxon>lamiids</taxon>
        <taxon>Solanales</taxon>
        <taxon>Solanaceae</taxon>
        <taxon>Solanoideae</taxon>
        <taxon>Solaneae</taxon>
        <taxon>Solanum</taxon>
        <taxon>Solanum subgen. Lycopersicon</taxon>
    </lineage>
</organism>
<reference evidence="1" key="2">
    <citation type="submission" date="2019-01" db="UniProtKB">
        <authorList>
            <consortium name="EnsemblPlants"/>
        </authorList>
    </citation>
    <scope>IDENTIFICATION</scope>
    <source>
        <strain evidence="1">cv. Heinz 1706</strain>
    </source>
</reference>
<reference evidence="1" key="1">
    <citation type="journal article" date="2012" name="Nature">
        <title>The tomato genome sequence provides insights into fleshy fruit evolution.</title>
        <authorList>
            <consortium name="Tomato Genome Consortium"/>
        </authorList>
    </citation>
    <scope>NUCLEOTIDE SEQUENCE [LARGE SCALE GENOMIC DNA]</scope>
    <source>
        <strain evidence="1">cv. Heinz 1706</strain>
    </source>
</reference>
<keyword evidence="2" id="KW-1185">Reference proteome</keyword>
<sequence length="46" mass="5542">MRQFFSIQLSSRRPDSFKSLIFDIKICDRIYSNTPFTSQNYVKEFS</sequence>
<protein>
    <submittedName>
        <fullName evidence="1">Uncharacterized protein</fullName>
    </submittedName>
</protein>
<evidence type="ECO:0000313" key="1">
    <source>
        <dbReference type="EnsemblPlants" id="Solyc12g040300.2.1"/>
    </source>
</evidence>
<dbReference type="EnsemblPlants" id="Solyc12g040300.2.1">
    <property type="protein sequence ID" value="Solyc12g040300.2.1"/>
    <property type="gene ID" value="Solyc12g040300.2"/>
</dbReference>
<dbReference type="InParanoid" id="A0A3Q7J8T3"/>
<dbReference type="Proteomes" id="UP000004994">
    <property type="component" value="Chromosome 12"/>
</dbReference>